<dbReference type="Gene3D" id="1.10.3720.10">
    <property type="entry name" value="MetI-like"/>
    <property type="match status" value="1"/>
</dbReference>
<feature type="transmembrane region" description="Helical" evidence="7">
    <location>
        <begin position="289"/>
        <end position="313"/>
    </location>
</feature>
<accession>A0A371PHX8</accession>
<keyword evidence="5 7" id="KW-1133">Transmembrane helix</keyword>
<dbReference type="InterPro" id="IPR000515">
    <property type="entry name" value="MetI-like"/>
</dbReference>
<keyword evidence="6 7" id="KW-0472">Membrane</keyword>
<sequence>MQQKSVTAVNRSAWLTRFMTGFLWKLVRLVLLVGISYVILYPIILKISIAFKDKQDLYNKTVVWIPKNFTLDNFKLVLQVIDYPKVLLNTVLLSGGTMILQMITCALAGYAFAKLKFKGSNLLFILVVFTILVPPQTIMVPTYALYKNFDIFGIIELFTGKPGINLIGTYWPFIISSGLAMGLKTGLFIYIFRQFFRGIPKEIEEAAYMDGAGILTTFLRVMLPNAVPAIVTVMLFAFVWQWNDTYFSTLVLINPDLMSAKVATVAGQIASYLATEAGMVTSTGNIDPFYLSMLSNTLILLAILPLVVMYFFAQRYFVESVERTGLVG</sequence>
<proteinExistence type="inferred from homology"/>
<organism evidence="9 10">
    <name type="scientific">Paenibacillus paeoniae</name>
    <dbReference type="NCBI Taxonomy" id="2292705"/>
    <lineage>
        <taxon>Bacteria</taxon>
        <taxon>Bacillati</taxon>
        <taxon>Bacillota</taxon>
        <taxon>Bacilli</taxon>
        <taxon>Bacillales</taxon>
        <taxon>Paenibacillaceae</taxon>
        <taxon>Paenibacillus</taxon>
    </lineage>
</organism>
<dbReference type="AlphaFoldDB" id="A0A371PHX8"/>
<dbReference type="GO" id="GO:0005886">
    <property type="term" value="C:plasma membrane"/>
    <property type="evidence" value="ECO:0007669"/>
    <property type="project" value="UniProtKB-SubCell"/>
</dbReference>
<feature type="transmembrane region" description="Helical" evidence="7">
    <location>
        <begin position="122"/>
        <end position="146"/>
    </location>
</feature>
<protein>
    <submittedName>
        <fullName evidence="9">Carbohydrate ABC transporter permease</fullName>
    </submittedName>
</protein>
<keyword evidence="2 7" id="KW-0813">Transport</keyword>
<evidence type="ECO:0000256" key="3">
    <source>
        <dbReference type="ARBA" id="ARBA00022475"/>
    </source>
</evidence>
<feature type="transmembrane region" description="Helical" evidence="7">
    <location>
        <begin position="170"/>
        <end position="192"/>
    </location>
</feature>
<dbReference type="Pfam" id="PF00528">
    <property type="entry name" value="BPD_transp_1"/>
    <property type="match status" value="1"/>
</dbReference>
<keyword evidence="4 7" id="KW-0812">Transmembrane</keyword>
<dbReference type="PANTHER" id="PTHR43744">
    <property type="entry name" value="ABC TRANSPORTER PERMEASE PROTEIN MG189-RELATED-RELATED"/>
    <property type="match status" value="1"/>
</dbReference>
<evidence type="ECO:0000313" key="10">
    <source>
        <dbReference type="Proteomes" id="UP000261905"/>
    </source>
</evidence>
<feature type="transmembrane region" description="Helical" evidence="7">
    <location>
        <begin position="21"/>
        <end position="44"/>
    </location>
</feature>
<dbReference type="Proteomes" id="UP000261905">
    <property type="component" value="Unassembled WGS sequence"/>
</dbReference>
<reference evidence="9 10" key="1">
    <citation type="submission" date="2018-08" db="EMBL/GenBank/DDBJ databases">
        <title>Paenibacillus sp. M4BSY-1, whole genome shotgun sequence.</title>
        <authorList>
            <person name="Tuo L."/>
        </authorList>
    </citation>
    <scope>NUCLEOTIDE SEQUENCE [LARGE SCALE GENOMIC DNA]</scope>
    <source>
        <strain evidence="9 10">M4BSY-1</strain>
    </source>
</reference>
<evidence type="ECO:0000256" key="5">
    <source>
        <dbReference type="ARBA" id="ARBA00022989"/>
    </source>
</evidence>
<evidence type="ECO:0000313" key="9">
    <source>
        <dbReference type="EMBL" id="REK75226.1"/>
    </source>
</evidence>
<gene>
    <name evidence="9" type="ORF">DX130_14065</name>
</gene>
<dbReference type="PROSITE" id="PS50928">
    <property type="entry name" value="ABC_TM1"/>
    <property type="match status" value="1"/>
</dbReference>
<name>A0A371PHX8_9BACL</name>
<keyword evidence="10" id="KW-1185">Reference proteome</keyword>
<dbReference type="CDD" id="cd06261">
    <property type="entry name" value="TM_PBP2"/>
    <property type="match status" value="1"/>
</dbReference>
<feature type="transmembrane region" description="Helical" evidence="7">
    <location>
        <begin position="86"/>
        <end position="110"/>
    </location>
</feature>
<dbReference type="EMBL" id="QUBQ01000002">
    <property type="protein sequence ID" value="REK75226.1"/>
    <property type="molecule type" value="Genomic_DNA"/>
</dbReference>
<evidence type="ECO:0000256" key="7">
    <source>
        <dbReference type="RuleBase" id="RU363032"/>
    </source>
</evidence>
<comment type="similarity">
    <text evidence="7">Belongs to the binding-protein-dependent transport system permease family.</text>
</comment>
<evidence type="ECO:0000256" key="1">
    <source>
        <dbReference type="ARBA" id="ARBA00004651"/>
    </source>
</evidence>
<comment type="caution">
    <text evidence="9">The sequence shown here is derived from an EMBL/GenBank/DDBJ whole genome shotgun (WGS) entry which is preliminary data.</text>
</comment>
<evidence type="ECO:0000259" key="8">
    <source>
        <dbReference type="PROSITE" id="PS50928"/>
    </source>
</evidence>
<keyword evidence="3" id="KW-1003">Cell membrane</keyword>
<evidence type="ECO:0000256" key="6">
    <source>
        <dbReference type="ARBA" id="ARBA00023136"/>
    </source>
</evidence>
<feature type="domain" description="ABC transmembrane type-1" evidence="8">
    <location>
        <begin position="87"/>
        <end position="312"/>
    </location>
</feature>
<feature type="transmembrane region" description="Helical" evidence="7">
    <location>
        <begin position="213"/>
        <end position="240"/>
    </location>
</feature>
<dbReference type="OrthoDB" id="9771544at2"/>
<evidence type="ECO:0000256" key="4">
    <source>
        <dbReference type="ARBA" id="ARBA00022692"/>
    </source>
</evidence>
<comment type="subcellular location">
    <subcellularLocation>
        <location evidence="1 7">Cell membrane</location>
        <topology evidence="1 7">Multi-pass membrane protein</topology>
    </subcellularLocation>
</comment>
<dbReference type="GO" id="GO:0055085">
    <property type="term" value="P:transmembrane transport"/>
    <property type="evidence" value="ECO:0007669"/>
    <property type="project" value="InterPro"/>
</dbReference>
<evidence type="ECO:0000256" key="2">
    <source>
        <dbReference type="ARBA" id="ARBA00022448"/>
    </source>
</evidence>
<dbReference type="PANTHER" id="PTHR43744:SF12">
    <property type="entry name" value="ABC TRANSPORTER PERMEASE PROTEIN MG189-RELATED"/>
    <property type="match status" value="1"/>
</dbReference>
<dbReference type="SUPFAM" id="SSF161098">
    <property type="entry name" value="MetI-like"/>
    <property type="match status" value="1"/>
</dbReference>
<dbReference type="InterPro" id="IPR035906">
    <property type="entry name" value="MetI-like_sf"/>
</dbReference>